<dbReference type="InterPro" id="IPR033121">
    <property type="entry name" value="PEPTIDASE_A1"/>
</dbReference>
<evidence type="ECO:0000256" key="6">
    <source>
        <dbReference type="RuleBase" id="RU000454"/>
    </source>
</evidence>
<dbReference type="InterPro" id="IPR021109">
    <property type="entry name" value="Peptidase_aspartic_dom_sf"/>
</dbReference>
<proteinExistence type="inferred from homology"/>
<keyword evidence="4" id="KW-0325">Glycoprotein</keyword>
<dbReference type="PANTHER" id="PTHR13683">
    <property type="entry name" value="ASPARTYL PROTEASES"/>
    <property type="match status" value="1"/>
</dbReference>
<comment type="caution">
    <text evidence="9">The sequence shown here is derived from an EMBL/GenBank/DDBJ whole genome shotgun (WGS) entry which is preliminary data.</text>
</comment>
<dbReference type="Pfam" id="PF14543">
    <property type="entry name" value="TAXi_N"/>
    <property type="match status" value="1"/>
</dbReference>
<dbReference type="PROSITE" id="PS51767">
    <property type="entry name" value="PEPTIDASE_A1"/>
    <property type="match status" value="1"/>
</dbReference>
<dbReference type="PANTHER" id="PTHR13683:SF817">
    <property type="entry name" value="OS07G0592200 PROTEIN"/>
    <property type="match status" value="1"/>
</dbReference>
<feature type="domain" description="Peptidase A1" evidence="8">
    <location>
        <begin position="149"/>
        <end position="490"/>
    </location>
</feature>
<accession>A0A8T0I5A7</accession>
<evidence type="ECO:0000256" key="4">
    <source>
        <dbReference type="ARBA" id="ARBA00023180"/>
    </source>
</evidence>
<dbReference type="InterPro" id="IPR034161">
    <property type="entry name" value="Pepsin-like_plant"/>
</dbReference>
<dbReference type="InterPro" id="IPR001461">
    <property type="entry name" value="Aspartic_peptidase_A1"/>
</dbReference>
<organism evidence="9 10">
    <name type="scientific">Ceratodon purpureus</name>
    <name type="common">Fire moss</name>
    <name type="synonym">Dicranum purpureum</name>
    <dbReference type="NCBI Taxonomy" id="3225"/>
    <lineage>
        <taxon>Eukaryota</taxon>
        <taxon>Viridiplantae</taxon>
        <taxon>Streptophyta</taxon>
        <taxon>Embryophyta</taxon>
        <taxon>Bryophyta</taxon>
        <taxon>Bryophytina</taxon>
        <taxon>Bryopsida</taxon>
        <taxon>Dicranidae</taxon>
        <taxon>Pseudoditrichales</taxon>
        <taxon>Ditrichaceae</taxon>
        <taxon>Ceratodon</taxon>
    </lineage>
</organism>
<keyword evidence="6" id="KW-0645">Protease</keyword>
<protein>
    <recommendedName>
        <fullName evidence="8">Peptidase A1 domain-containing protein</fullName>
    </recommendedName>
</protein>
<sequence>MSCWECDADLRADLRAKCCGVGGATLAVHGSGGVKGERGRMGFNCESIVVLFVILVLGSGFGELVRGSAAFQSPGNGEEKSNGFRVLSERGSALVLPLMGSEGRGVVDRQLALRGRGLEEDARVTLHDDLLTQGLAIKLMSSGVPIIYYTSRVFIGTPPQEFALIVDTGSTVTYVPCFTCTHCGHHQDPRFKPENSSSYQVVGCRSSDCITGMCDAKSHQCKYDRMYAEMSSSKGVLGKDLVGFGSTSRLQPRSLLFGCETAETGDLYLQHADGIMGLGRGPLSIVDQLVGSGAIEDAFSLCYGGMDEGGGSMVLGAIPTPAGTVFAKSDPGRSNYYNLELTEIQVQGVRLNLESSVFNGKFGTVLDSGTTYAYLPDRAFEAFRDAVVQQLGSLHAVDGPDPNYPDICYAGAGSDTKELGKHFPPVDFVFAENKKVSLAPENYLFKHTKVPGAYCLGFFKNQDATTLLGGIVVRNMLVTYDRYNRQIGFLKTNCTDLWSILPAETALMPPPAVAPVNVLSPIESPAPLSDAEQEIGSIELLIEVAANLTTFSNQGHLFLSSMSTELHISQSQITMEDIKDEEGHVIVRCIISAGSSHHFSSSSAKALAAQLEGHTVQLPAVFGDYRLRSWKGLPPSNWDWVQSKKGKVGVIIAVLVGLVVMLAVVASLAFWYFTKYRDRDQVKYNNLNQIEITEQETLIGDQQL</sequence>
<comment type="similarity">
    <text evidence="1 6">Belongs to the peptidase A1 family.</text>
</comment>
<evidence type="ECO:0000259" key="8">
    <source>
        <dbReference type="PROSITE" id="PS51767"/>
    </source>
</evidence>
<feature type="active site" evidence="5">
    <location>
        <position position="367"/>
    </location>
</feature>
<feature type="active site" evidence="5">
    <location>
        <position position="167"/>
    </location>
</feature>
<dbReference type="PRINTS" id="PR00792">
    <property type="entry name" value="PEPSIN"/>
</dbReference>
<feature type="transmembrane region" description="Helical" evidence="7">
    <location>
        <begin position="650"/>
        <end position="673"/>
    </location>
</feature>
<gene>
    <name evidence="9" type="ORF">KC19_4G003800</name>
</gene>
<dbReference type="Proteomes" id="UP000822688">
    <property type="component" value="Chromosome 4"/>
</dbReference>
<evidence type="ECO:0000256" key="7">
    <source>
        <dbReference type="SAM" id="Phobius"/>
    </source>
</evidence>
<keyword evidence="7" id="KW-1133">Transmembrane helix</keyword>
<dbReference type="InterPro" id="IPR032799">
    <property type="entry name" value="TAXi_C"/>
</dbReference>
<dbReference type="InterPro" id="IPR001969">
    <property type="entry name" value="Aspartic_peptidase_AS"/>
</dbReference>
<dbReference type="AlphaFoldDB" id="A0A8T0I5A7"/>
<keyword evidence="10" id="KW-1185">Reference proteome</keyword>
<keyword evidence="7" id="KW-0812">Transmembrane</keyword>
<dbReference type="GO" id="GO:0006508">
    <property type="term" value="P:proteolysis"/>
    <property type="evidence" value="ECO:0007669"/>
    <property type="project" value="UniProtKB-KW"/>
</dbReference>
<evidence type="ECO:0000256" key="1">
    <source>
        <dbReference type="ARBA" id="ARBA00007447"/>
    </source>
</evidence>
<evidence type="ECO:0000313" key="10">
    <source>
        <dbReference type="Proteomes" id="UP000822688"/>
    </source>
</evidence>
<keyword evidence="2 6" id="KW-0064">Aspartyl protease</keyword>
<name>A0A8T0I5A7_CERPU</name>
<evidence type="ECO:0000256" key="2">
    <source>
        <dbReference type="ARBA" id="ARBA00022750"/>
    </source>
</evidence>
<keyword evidence="7" id="KW-0472">Membrane</keyword>
<dbReference type="Pfam" id="PF14541">
    <property type="entry name" value="TAXi_C"/>
    <property type="match status" value="1"/>
</dbReference>
<dbReference type="Gene3D" id="2.40.70.10">
    <property type="entry name" value="Acid Proteases"/>
    <property type="match status" value="2"/>
</dbReference>
<dbReference type="InterPro" id="IPR032861">
    <property type="entry name" value="TAXi_N"/>
</dbReference>
<dbReference type="CDD" id="cd05476">
    <property type="entry name" value="pepsin_A_like_plant"/>
    <property type="match status" value="1"/>
</dbReference>
<dbReference type="PROSITE" id="PS00141">
    <property type="entry name" value="ASP_PROTEASE"/>
    <property type="match status" value="1"/>
</dbReference>
<evidence type="ECO:0000256" key="5">
    <source>
        <dbReference type="PIRSR" id="PIRSR601461-1"/>
    </source>
</evidence>
<dbReference type="FunFam" id="2.40.70.10:FF:000025">
    <property type="entry name" value="Aspartyl protease family protein"/>
    <property type="match status" value="1"/>
</dbReference>
<reference evidence="9" key="1">
    <citation type="submission" date="2020-06" db="EMBL/GenBank/DDBJ databases">
        <title>WGS assembly of Ceratodon purpureus strain R40.</title>
        <authorList>
            <person name="Carey S.B."/>
            <person name="Jenkins J."/>
            <person name="Shu S."/>
            <person name="Lovell J.T."/>
            <person name="Sreedasyam A."/>
            <person name="Maumus F."/>
            <person name="Tiley G.P."/>
            <person name="Fernandez-Pozo N."/>
            <person name="Barry K."/>
            <person name="Chen C."/>
            <person name="Wang M."/>
            <person name="Lipzen A."/>
            <person name="Daum C."/>
            <person name="Saski C.A."/>
            <person name="Payton A.C."/>
            <person name="Mcbreen J.C."/>
            <person name="Conrad R.E."/>
            <person name="Kollar L.M."/>
            <person name="Olsson S."/>
            <person name="Huttunen S."/>
            <person name="Landis J.B."/>
            <person name="Wickett N.J."/>
            <person name="Johnson M.G."/>
            <person name="Rensing S.A."/>
            <person name="Grimwood J."/>
            <person name="Schmutz J."/>
            <person name="Mcdaniel S.F."/>
        </authorList>
    </citation>
    <scope>NUCLEOTIDE SEQUENCE</scope>
    <source>
        <strain evidence="9">R40</strain>
    </source>
</reference>
<dbReference type="EMBL" id="CM026424">
    <property type="protein sequence ID" value="KAG0578175.1"/>
    <property type="molecule type" value="Genomic_DNA"/>
</dbReference>
<evidence type="ECO:0000313" key="9">
    <source>
        <dbReference type="EMBL" id="KAG0578175.1"/>
    </source>
</evidence>
<keyword evidence="3 6" id="KW-0378">Hydrolase</keyword>
<evidence type="ECO:0000256" key="3">
    <source>
        <dbReference type="ARBA" id="ARBA00022801"/>
    </source>
</evidence>
<dbReference type="GO" id="GO:0004190">
    <property type="term" value="F:aspartic-type endopeptidase activity"/>
    <property type="evidence" value="ECO:0007669"/>
    <property type="project" value="UniProtKB-KW"/>
</dbReference>
<dbReference type="SUPFAM" id="SSF50630">
    <property type="entry name" value="Acid proteases"/>
    <property type="match status" value="1"/>
</dbReference>